<reference evidence="2 3" key="1">
    <citation type="submission" date="2018-01" db="EMBL/GenBank/DDBJ databases">
        <title>Whole genome sequencing of Histamine producing bacteria.</title>
        <authorList>
            <person name="Butler K."/>
        </authorList>
    </citation>
    <scope>NUCLEOTIDE SEQUENCE [LARGE SCALE GENOMIC DNA]</scope>
    <source>
        <strain evidence="2 3">FS-7.2</strain>
    </source>
</reference>
<dbReference type="AlphaFoldDB" id="A0A2T3KKF8"/>
<keyword evidence="1" id="KW-1133">Transmembrane helix</keyword>
<evidence type="ECO:0008006" key="4">
    <source>
        <dbReference type="Google" id="ProtNLM"/>
    </source>
</evidence>
<dbReference type="InterPro" id="IPR029787">
    <property type="entry name" value="Nucleotide_cyclase"/>
</dbReference>
<dbReference type="InterPro" id="IPR043128">
    <property type="entry name" value="Rev_trsase/Diguanyl_cyclase"/>
</dbReference>
<evidence type="ECO:0000313" key="3">
    <source>
        <dbReference type="Proteomes" id="UP000241426"/>
    </source>
</evidence>
<dbReference type="Gene3D" id="3.30.70.270">
    <property type="match status" value="1"/>
</dbReference>
<accession>A0A2T3KKF8</accession>
<sequence>MLVAYSVILYWLQTSLANTDTKLIFCLLATLLPINLLLLRFLQLPKLLSFSMVALLLLVIIQCGIGAIISYFYQADFSNWQRIHLFTYHNISSLPLILIVFNLAISCCAGALAIRYHRRIDRHIFVCSLLATTTFIFFHYPFISSSAFIVCALFLLVDLGYCRYQQCFYDPSTQLADHRALSQMLARLHPHYAIAIIAIDHPNKIIEKHHPQAVADIQRSIATLLTQHTQCLQHLYFVSQQFIVIFEHKNGVECQSLLEQLQHDLAAEKHVIEPITTDSQPDEQTVKPKKGRKKTMKVSVSIGISDSTNDQTAAAVLQQAIDVLETAQRTNKKKNQIYIADRNEALL</sequence>
<dbReference type="Proteomes" id="UP000241426">
    <property type="component" value="Unassembled WGS sequence"/>
</dbReference>
<gene>
    <name evidence="2" type="ORF">C9J27_07470</name>
</gene>
<dbReference type="EMBL" id="PYNF01000004">
    <property type="protein sequence ID" value="PSV00066.1"/>
    <property type="molecule type" value="Genomic_DNA"/>
</dbReference>
<feature type="transmembrane region" description="Helical" evidence="1">
    <location>
        <begin position="22"/>
        <end position="42"/>
    </location>
</feature>
<protein>
    <recommendedName>
        <fullName evidence="4">GGDEF domain-containing protein</fullName>
    </recommendedName>
</protein>
<feature type="transmembrane region" description="Helical" evidence="1">
    <location>
        <begin position="93"/>
        <end position="114"/>
    </location>
</feature>
<keyword evidence="1" id="KW-0472">Membrane</keyword>
<comment type="caution">
    <text evidence="2">The sequence shown here is derived from an EMBL/GenBank/DDBJ whole genome shotgun (WGS) entry which is preliminary data.</text>
</comment>
<keyword evidence="1" id="KW-0812">Transmembrane</keyword>
<dbReference type="SUPFAM" id="SSF55073">
    <property type="entry name" value="Nucleotide cyclase"/>
    <property type="match status" value="1"/>
</dbReference>
<evidence type="ECO:0000313" key="2">
    <source>
        <dbReference type="EMBL" id="PSV00066.1"/>
    </source>
</evidence>
<feature type="transmembrane region" description="Helical" evidence="1">
    <location>
        <begin position="54"/>
        <end position="73"/>
    </location>
</feature>
<proteinExistence type="predicted"/>
<feature type="transmembrane region" description="Helical" evidence="1">
    <location>
        <begin position="126"/>
        <end position="157"/>
    </location>
</feature>
<name>A0A2T3KKF8_9GAMM</name>
<organism evidence="2 3">
    <name type="scientific">Photobacterium kishitanii</name>
    <dbReference type="NCBI Taxonomy" id="318456"/>
    <lineage>
        <taxon>Bacteria</taxon>
        <taxon>Pseudomonadati</taxon>
        <taxon>Pseudomonadota</taxon>
        <taxon>Gammaproteobacteria</taxon>
        <taxon>Vibrionales</taxon>
        <taxon>Vibrionaceae</taxon>
        <taxon>Photobacterium</taxon>
    </lineage>
</organism>
<evidence type="ECO:0000256" key="1">
    <source>
        <dbReference type="SAM" id="Phobius"/>
    </source>
</evidence>